<dbReference type="Pfam" id="PF03631">
    <property type="entry name" value="Virul_fac_BrkB"/>
    <property type="match status" value="1"/>
</dbReference>
<comment type="subcellular location">
    <subcellularLocation>
        <location evidence="1">Cell membrane</location>
        <topology evidence="1">Multi-pass membrane protein</topology>
    </subcellularLocation>
</comment>
<dbReference type="EMBL" id="NOXX01000204">
    <property type="protein sequence ID" value="OYQ43444.1"/>
    <property type="molecule type" value="Genomic_DNA"/>
</dbReference>
<evidence type="ECO:0000313" key="7">
    <source>
        <dbReference type="EMBL" id="OYQ43444.1"/>
    </source>
</evidence>
<keyword evidence="2" id="KW-1003">Cell membrane</keyword>
<dbReference type="RefSeq" id="WP_094486680.1">
    <property type="nucleotide sequence ID" value="NZ_NOXX01000204.1"/>
</dbReference>
<keyword evidence="4 6" id="KW-1133">Transmembrane helix</keyword>
<dbReference type="PIRSF" id="PIRSF035875">
    <property type="entry name" value="RNase_BN"/>
    <property type="match status" value="1"/>
</dbReference>
<evidence type="ECO:0000313" key="8">
    <source>
        <dbReference type="Proteomes" id="UP000216035"/>
    </source>
</evidence>
<feature type="transmembrane region" description="Helical" evidence="6">
    <location>
        <begin position="271"/>
        <end position="293"/>
    </location>
</feature>
<dbReference type="PANTHER" id="PTHR30213">
    <property type="entry name" value="INNER MEMBRANE PROTEIN YHJD"/>
    <property type="match status" value="1"/>
</dbReference>
<keyword evidence="5 6" id="KW-0472">Membrane</keyword>
<dbReference type="GO" id="GO:0005886">
    <property type="term" value="C:plasma membrane"/>
    <property type="evidence" value="ECO:0007669"/>
    <property type="project" value="UniProtKB-SubCell"/>
</dbReference>
<evidence type="ECO:0000256" key="6">
    <source>
        <dbReference type="SAM" id="Phobius"/>
    </source>
</evidence>
<keyword evidence="8" id="KW-1185">Reference proteome</keyword>
<organism evidence="7 8">
    <name type="scientific">Flavobacterium aurantiibacter</name>
    <dbReference type="NCBI Taxonomy" id="2023067"/>
    <lineage>
        <taxon>Bacteria</taxon>
        <taxon>Pseudomonadati</taxon>
        <taxon>Bacteroidota</taxon>
        <taxon>Flavobacteriia</taxon>
        <taxon>Flavobacteriales</taxon>
        <taxon>Flavobacteriaceae</taxon>
        <taxon>Flavobacterium</taxon>
    </lineage>
</organism>
<evidence type="ECO:0000256" key="5">
    <source>
        <dbReference type="ARBA" id="ARBA00023136"/>
    </source>
</evidence>
<comment type="caution">
    <text evidence="7">The sequence shown here is derived from an EMBL/GenBank/DDBJ whole genome shotgun (WGS) entry which is preliminary data.</text>
</comment>
<feature type="transmembrane region" description="Helical" evidence="6">
    <location>
        <begin position="206"/>
        <end position="224"/>
    </location>
</feature>
<evidence type="ECO:0000256" key="2">
    <source>
        <dbReference type="ARBA" id="ARBA00022475"/>
    </source>
</evidence>
<evidence type="ECO:0000256" key="1">
    <source>
        <dbReference type="ARBA" id="ARBA00004651"/>
    </source>
</evidence>
<gene>
    <name evidence="7" type="ORF">CHX27_10225</name>
</gene>
<dbReference type="PANTHER" id="PTHR30213:SF0">
    <property type="entry name" value="UPF0761 MEMBRANE PROTEIN YIHY"/>
    <property type="match status" value="1"/>
</dbReference>
<dbReference type="OrthoDB" id="977385at2"/>
<keyword evidence="3 6" id="KW-0812">Transmembrane</keyword>
<feature type="transmembrane region" description="Helical" evidence="6">
    <location>
        <begin position="121"/>
        <end position="141"/>
    </location>
</feature>
<evidence type="ECO:0000256" key="4">
    <source>
        <dbReference type="ARBA" id="ARBA00022989"/>
    </source>
</evidence>
<dbReference type="AlphaFoldDB" id="A0A255ZR89"/>
<protein>
    <submittedName>
        <fullName evidence="7">Ribonuclease BN</fullName>
    </submittedName>
</protein>
<accession>A0A255ZR89</accession>
<feature type="transmembrane region" description="Helical" evidence="6">
    <location>
        <begin position="161"/>
        <end position="186"/>
    </location>
</feature>
<feature type="transmembrane region" description="Helical" evidence="6">
    <location>
        <begin position="58"/>
        <end position="81"/>
    </location>
</feature>
<dbReference type="Proteomes" id="UP000216035">
    <property type="component" value="Unassembled WGS sequence"/>
</dbReference>
<feature type="transmembrane region" description="Helical" evidence="6">
    <location>
        <begin position="236"/>
        <end position="259"/>
    </location>
</feature>
<sequence length="307" mass="34913">MLLQDKPLSFEKWPVLKPIISFLDRWKLGFMGDLSLYRLLKIYGVGIAESAVSYRAGAIAWSFFMALFPFALFVLNLIPFIPIPNFQDDFLEFVAGSVPPNTYDAIAVILFDIMNNSNSSLLSSGFLLAIFLQANGVNAILGGFEYSKYYGNKRSFFRQYFVAMGISFLLIFFLILTVSGVVVFEVFVQKSKIQSVISDRIQLLEIGRYLFLALMIFLTVSTLLKYGARRSERLPFFSIGSVVTTLIVILTSFLFGIWVEKFAQYNELYGSIGTLLILMFYIWLNSMILLLGFELNAVIRTLKRENT</sequence>
<reference evidence="7 8" key="1">
    <citation type="submission" date="2017-07" db="EMBL/GenBank/DDBJ databases">
        <title>Flavobacterium cyanobacteriorum sp. nov., isolated from cyanobacterial aggregates in a eutrophic lake.</title>
        <authorList>
            <person name="Cai H."/>
        </authorList>
    </citation>
    <scope>NUCLEOTIDE SEQUENCE [LARGE SCALE GENOMIC DNA]</scope>
    <source>
        <strain evidence="7 8">TH167</strain>
    </source>
</reference>
<name>A0A255ZR89_9FLAO</name>
<dbReference type="InterPro" id="IPR017039">
    <property type="entry name" value="Virul_fac_BrkB"/>
</dbReference>
<proteinExistence type="predicted"/>
<evidence type="ECO:0000256" key="3">
    <source>
        <dbReference type="ARBA" id="ARBA00022692"/>
    </source>
</evidence>